<proteinExistence type="predicted"/>
<reference evidence="2" key="1">
    <citation type="submission" date="2011-02" db="EMBL/GenBank/DDBJ databases">
        <title>The genome of the leaf-cutting ant Acromyrmex echinatior suggests key adaptations to social evolution and fungus farming.</title>
        <authorList>
            <person name="Nygaard S."/>
            <person name="Zhang G."/>
        </authorList>
    </citation>
    <scope>NUCLEOTIDE SEQUENCE</scope>
</reference>
<accession>F4WS89</accession>
<evidence type="ECO:0000313" key="2">
    <source>
        <dbReference type="EMBL" id="EGI62925.1"/>
    </source>
</evidence>
<dbReference type="InParanoid" id="F4WS89"/>
<sequence length="587" mass="65201">MPAAAGNGLRSPTHQAVISEVVNSTSLRPSRISQNSYLRVSSIFLSTSDPRVIESDRNQVRARQRRYWFVFKKHESGLRCKTAEGEPKARESGSVLFRHRVALRVAWTPATGTASRDPTPPVGGNSGRGGEHTGNRSERDGRLGKGDAVLENVRDDNYALQDDYALLRAPFSKTTSILSRECCSTGEIGLLCPAHGIASLHGHYKAINHINRAKEAGPEGGTRCSSEDGQVECPIMMTGILFDQNLLQSAKCRLLSVFGTNTGMFLMLSTRVENIRKRMAILRDKNGQRYFPRTVEDANLNSSRYFSRVHPSCGYLYDMIDYLLSIMTIVFDGLDNFGIIDILDVCIEGVASRKGSSPKFDIISRLTEEKTKKRKKEARHCGIRKDRARLLPWRSGEEGSVGISWKAISSSWVFLALMDVYCDCCDSCVHSTGSPKARWADKEARSSVTESGSRQKVSRSSGSLDDRRELWFLMVAWLAGNSVKPSQRPSGPRSSPGVLLTRIRGWSFTGVEAGCPASLLPSLTSIEGWDHIEDAADAVAPQARKMILRTAAARRHNGLRKWRDAACVRKKRLRREKMVVVENRQPL</sequence>
<dbReference type="Proteomes" id="UP000007755">
    <property type="component" value="Unassembled WGS sequence"/>
</dbReference>
<gene>
    <name evidence="2" type="ORF">G5I_08705</name>
</gene>
<feature type="compositionally biased region" description="Polar residues" evidence="1">
    <location>
        <begin position="446"/>
        <end position="461"/>
    </location>
</feature>
<feature type="region of interest" description="Disordered" evidence="1">
    <location>
        <begin position="439"/>
        <end position="461"/>
    </location>
</feature>
<evidence type="ECO:0000256" key="1">
    <source>
        <dbReference type="SAM" id="MobiDB-lite"/>
    </source>
</evidence>
<name>F4WS89_ACREC</name>
<feature type="region of interest" description="Disordered" evidence="1">
    <location>
        <begin position="108"/>
        <end position="144"/>
    </location>
</feature>
<dbReference type="AlphaFoldDB" id="F4WS89"/>
<protein>
    <submittedName>
        <fullName evidence="2">Uncharacterized protein</fullName>
    </submittedName>
</protein>
<feature type="compositionally biased region" description="Basic and acidic residues" evidence="1">
    <location>
        <begin position="129"/>
        <end position="144"/>
    </location>
</feature>
<dbReference type="EMBL" id="GL888307">
    <property type="protein sequence ID" value="EGI62925.1"/>
    <property type="molecule type" value="Genomic_DNA"/>
</dbReference>
<organism evidence="3">
    <name type="scientific">Acromyrmex echinatior</name>
    <name type="common">Panamanian leafcutter ant</name>
    <name type="synonym">Acromyrmex octospinosus echinatior</name>
    <dbReference type="NCBI Taxonomy" id="103372"/>
    <lineage>
        <taxon>Eukaryota</taxon>
        <taxon>Metazoa</taxon>
        <taxon>Ecdysozoa</taxon>
        <taxon>Arthropoda</taxon>
        <taxon>Hexapoda</taxon>
        <taxon>Insecta</taxon>
        <taxon>Pterygota</taxon>
        <taxon>Neoptera</taxon>
        <taxon>Endopterygota</taxon>
        <taxon>Hymenoptera</taxon>
        <taxon>Apocrita</taxon>
        <taxon>Aculeata</taxon>
        <taxon>Formicoidea</taxon>
        <taxon>Formicidae</taxon>
        <taxon>Myrmicinae</taxon>
        <taxon>Acromyrmex</taxon>
    </lineage>
</organism>
<keyword evidence="3" id="KW-1185">Reference proteome</keyword>
<evidence type="ECO:0000313" key="3">
    <source>
        <dbReference type="Proteomes" id="UP000007755"/>
    </source>
</evidence>